<feature type="domain" description="Amidohydrolase-related" evidence="5">
    <location>
        <begin position="108"/>
        <end position="485"/>
    </location>
</feature>
<comment type="caution">
    <text evidence="6">The sequence shown here is derived from an EMBL/GenBank/DDBJ whole genome shotgun (WGS) entry which is preliminary data.</text>
</comment>
<dbReference type="SUPFAM" id="SSF51338">
    <property type="entry name" value="Composite domain of metallo-dependent hydrolases"/>
    <property type="match status" value="1"/>
</dbReference>
<gene>
    <name evidence="6" type="ORF">D0Z07_2447</name>
</gene>
<dbReference type="InterPro" id="IPR006680">
    <property type="entry name" value="Amidohydro-rel"/>
</dbReference>
<keyword evidence="7" id="KW-1185">Reference proteome</keyword>
<dbReference type="InterPro" id="IPR051607">
    <property type="entry name" value="Metallo-dep_hydrolases"/>
</dbReference>
<keyword evidence="2" id="KW-0479">Metal-binding</keyword>
<keyword evidence="3" id="KW-0378">Hydrolase</keyword>
<dbReference type="GO" id="GO:0008892">
    <property type="term" value="F:guanine deaminase activity"/>
    <property type="evidence" value="ECO:0007669"/>
    <property type="project" value="TreeGrafter"/>
</dbReference>
<organism evidence="6 7">
    <name type="scientific">Hyphodiscus hymeniophilus</name>
    <dbReference type="NCBI Taxonomy" id="353542"/>
    <lineage>
        <taxon>Eukaryota</taxon>
        <taxon>Fungi</taxon>
        <taxon>Dikarya</taxon>
        <taxon>Ascomycota</taxon>
        <taxon>Pezizomycotina</taxon>
        <taxon>Leotiomycetes</taxon>
        <taxon>Helotiales</taxon>
        <taxon>Hyphodiscaceae</taxon>
        <taxon>Hyphodiscus</taxon>
    </lineage>
</organism>
<evidence type="ECO:0000256" key="3">
    <source>
        <dbReference type="ARBA" id="ARBA00022801"/>
    </source>
</evidence>
<comment type="cofactor">
    <cofactor evidence="1">
        <name>Zn(2+)</name>
        <dbReference type="ChEBI" id="CHEBI:29105"/>
    </cofactor>
</comment>
<evidence type="ECO:0000256" key="4">
    <source>
        <dbReference type="ARBA" id="ARBA00022833"/>
    </source>
</evidence>
<dbReference type="AlphaFoldDB" id="A0A9P6VME5"/>
<keyword evidence="4" id="KW-0862">Zinc</keyword>
<dbReference type="EMBL" id="VNKQ01000005">
    <property type="protein sequence ID" value="KAG0650966.1"/>
    <property type="molecule type" value="Genomic_DNA"/>
</dbReference>
<protein>
    <submittedName>
        <fullName evidence="6">Guanine deaminase</fullName>
    </submittedName>
</protein>
<dbReference type="GO" id="GO:0005829">
    <property type="term" value="C:cytosol"/>
    <property type="evidence" value="ECO:0007669"/>
    <property type="project" value="TreeGrafter"/>
</dbReference>
<dbReference type="GO" id="GO:0046098">
    <property type="term" value="P:guanine metabolic process"/>
    <property type="evidence" value="ECO:0007669"/>
    <property type="project" value="TreeGrafter"/>
</dbReference>
<dbReference type="Gene3D" id="2.30.40.10">
    <property type="entry name" value="Urease, subunit C, domain 1"/>
    <property type="match status" value="1"/>
</dbReference>
<name>A0A9P6VME5_9HELO</name>
<evidence type="ECO:0000256" key="1">
    <source>
        <dbReference type="ARBA" id="ARBA00001947"/>
    </source>
</evidence>
<dbReference type="SUPFAM" id="SSF51556">
    <property type="entry name" value="Metallo-dependent hydrolases"/>
    <property type="match status" value="1"/>
</dbReference>
<dbReference type="Proteomes" id="UP000785200">
    <property type="component" value="Unassembled WGS sequence"/>
</dbReference>
<reference evidence="6" key="1">
    <citation type="submission" date="2019-07" db="EMBL/GenBank/DDBJ databases">
        <title>Hyphodiscus hymeniophilus genome sequencing and assembly.</title>
        <authorList>
            <person name="Kramer G."/>
            <person name="Nodwell J."/>
        </authorList>
    </citation>
    <scope>NUCLEOTIDE SEQUENCE</scope>
    <source>
        <strain evidence="6">ATCC 34498</strain>
    </source>
</reference>
<dbReference type="OrthoDB" id="194468at2759"/>
<accession>A0A9P6VME5</accession>
<sequence>MSCFPNLFSRKARIQEDVSILPPAYSSLEHAPSVQLSREKSNKQVFFGRIVHSKSLKDLEIFNKAALGVDESGAIHFLDDKVGSAAEACKKYSGFEQAACTTLKPLQFLFPGMIDTHMHAPQWPNMAIGMEGNLKEWVENYTDPLEASYKDNDKARRVYDEMVQKELENGSTTVAYNSSPHYQATNILADMCLKYGQRAIIGKLCIDRNATHGNVEVSTTQSLEDEEKAVAHIRKIDPEAKLLSPCIQPRSLGFDSPELVAGLGKMCYPKTQSSPIHVQAHMCETIADFKQAQKVHPGFENYSEIYDHYGMLHEKTILAHCIYLSDRDIDLLVARKSGVAHNGNSNTCLTDGECRVRELLNRGVKVGLGTDCSAGYGISILDSMRSASNVSRHLVIHKGDPSLKLSFEEIVFLGTMGGAQVCDMQDKIGNFEPGKQFDALVVDVGLKDNINISGWEHDDLALVKKWVFMGDDRSIRLVYVNGKLVAGKDR</sequence>
<dbReference type="PANTHER" id="PTHR11271:SF6">
    <property type="entry name" value="GUANINE DEAMINASE"/>
    <property type="match status" value="1"/>
</dbReference>
<dbReference type="GO" id="GO:0008270">
    <property type="term" value="F:zinc ion binding"/>
    <property type="evidence" value="ECO:0007669"/>
    <property type="project" value="TreeGrafter"/>
</dbReference>
<evidence type="ECO:0000313" key="7">
    <source>
        <dbReference type="Proteomes" id="UP000785200"/>
    </source>
</evidence>
<dbReference type="PANTHER" id="PTHR11271">
    <property type="entry name" value="GUANINE DEAMINASE"/>
    <property type="match status" value="1"/>
</dbReference>
<dbReference type="Gene3D" id="3.20.20.140">
    <property type="entry name" value="Metal-dependent hydrolases"/>
    <property type="match status" value="1"/>
</dbReference>
<evidence type="ECO:0000313" key="6">
    <source>
        <dbReference type="EMBL" id="KAG0650966.1"/>
    </source>
</evidence>
<dbReference type="InterPro" id="IPR032466">
    <property type="entry name" value="Metal_Hydrolase"/>
</dbReference>
<dbReference type="InterPro" id="IPR011059">
    <property type="entry name" value="Metal-dep_hydrolase_composite"/>
</dbReference>
<proteinExistence type="predicted"/>
<evidence type="ECO:0000259" key="5">
    <source>
        <dbReference type="Pfam" id="PF01979"/>
    </source>
</evidence>
<dbReference type="Pfam" id="PF01979">
    <property type="entry name" value="Amidohydro_1"/>
    <property type="match status" value="1"/>
</dbReference>
<evidence type="ECO:0000256" key="2">
    <source>
        <dbReference type="ARBA" id="ARBA00022723"/>
    </source>
</evidence>